<dbReference type="AlphaFoldDB" id="A0A0F9FYK6"/>
<gene>
    <name evidence="1" type="ORF">LCGC14_2185120</name>
</gene>
<evidence type="ECO:0000313" key="1">
    <source>
        <dbReference type="EMBL" id="KKL62445.1"/>
    </source>
</evidence>
<dbReference type="EMBL" id="LAZR01028489">
    <property type="protein sequence ID" value="KKL62445.1"/>
    <property type="molecule type" value="Genomic_DNA"/>
</dbReference>
<proteinExistence type="predicted"/>
<name>A0A0F9FYK6_9ZZZZ</name>
<accession>A0A0F9FYK6</accession>
<reference evidence="1" key="1">
    <citation type="journal article" date="2015" name="Nature">
        <title>Complex archaea that bridge the gap between prokaryotes and eukaryotes.</title>
        <authorList>
            <person name="Spang A."/>
            <person name="Saw J.H."/>
            <person name="Jorgensen S.L."/>
            <person name="Zaremba-Niedzwiedzka K."/>
            <person name="Martijn J."/>
            <person name="Lind A.E."/>
            <person name="van Eijk R."/>
            <person name="Schleper C."/>
            <person name="Guy L."/>
            <person name="Ettema T.J."/>
        </authorList>
    </citation>
    <scope>NUCLEOTIDE SEQUENCE</scope>
</reference>
<comment type="caution">
    <text evidence="1">The sequence shown here is derived from an EMBL/GenBank/DDBJ whole genome shotgun (WGS) entry which is preliminary data.</text>
</comment>
<sequence>MTPDPTRSHEPRHDMTRLAEEMLEVIPVISRDRVKAIVLLTDEATAMNGIALSGWEDDAEAVAHMFIHLRMIMRASGKDLIVMTEDNSPASR</sequence>
<organism evidence="1">
    <name type="scientific">marine sediment metagenome</name>
    <dbReference type="NCBI Taxonomy" id="412755"/>
    <lineage>
        <taxon>unclassified sequences</taxon>
        <taxon>metagenomes</taxon>
        <taxon>ecological metagenomes</taxon>
    </lineage>
</organism>
<protein>
    <submittedName>
        <fullName evidence="1">Uncharacterized protein</fullName>
    </submittedName>
</protein>